<dbReference type="SMART" id="SM00822">
    <property type="entry name" value="PKS_KR"/>
    <property type="match status" value="1"/>
</dbReference>
<evidence type="ECO:0000313" key="5">
    <source>
        <dbReference type="EMBL" id="GHF36026.1"/>
    </source>
</evidence>
<dbReference type="PRINTS" id="PR00080">
    <property type="entry name" value="SDRFAMILY"/>
</dbReference>
<reference evidence="5" key="2">
    <citation type="submission" date="2020-09" db="EMBL/GenBank/DDBJ databases">
        <authorList>
            <person name="Sun Q."/>
            <person name="Zhou Y."/>
        </authorList>
    </citation>
    <scope>NUCLEOTIDE SEQUENCE</scope>
    <source>
        <strain evidence="5">CGMCC 4.7679</strain>
    </source>
</reference>
<dbReference type="Gene3D" id="3.40.50.720">
    <property type="entry name" value="NAD(P)-binding Rossmann-like Domain"/>
    <property type="match status" value="1"/>
</dbReference>
<dbReference type="InterPro" id="IPR057326">
    <property type="entry name" value="KR_dom"/>
</dbReference>
<dbReference type="Pfam" id="PF00106">
    <property type="entry name" value="adh_short"/>
    <property type="match status" value="1"/>
</dbReference>
<name>A0A8H9IQ58_9PSEU</name>
<keyword evidence="2" id="KW-0560">Oxidoreductase</keyword>
<evidence type="ECO:0000313" key="6">
    <source>
        <dbReference type="Proteomes" id="UP000658656"/>
    </source>
</evidence>
<comment type="caution">
    <text evidence="5">The sequence shown here is derived from an EMBL/GenBank/DDBJ whole genome shotgun (WGS) entry which is preliminary data.</text>
</comment>
<sequence>MGSLDGRVAVVTGAGRGLGAAHAKLLAREGARVVVNDLQRGSEHPAADVVEEIRAAGGEAVASGHDITEWESGRALVELAVSSFGRLDVLVNNAGALRDQFLVNMSEEDWDFVTRVNLKGHFVPTRWAASYWRDRAKAGEEIRASVVHTSSSSGLFGNPGQANYIAAKAGVGMFSQAVATELERYGVRSNCIVPAARTRLTEAVPSVKKLMAAPEDDGAFDVYDPANVSPVVAYLATADCPITGGTFYVRGGHVTVVESWSRGPALDRDARWTVGELAQELPGLVAKVQSAR</sequence>
<keyword evidence="6" id="KW-1185">Reference proteome</keyword>
<protein>
    <submittedName>
        <fullName evidence="5">Putative short-chain dehydrogenase/reductase</fullName>
    </submittedName>
</protein>
<dbReference type="Proteomes" id="UP000658656">
    <property type="component" value="Unassembled WGS sequence"/>
</dbReference>
<accession>A0A8H9IQ58</accession>
<dbReference type="FunFam" id="3.40.50.720:FF:000084">
    <property type="entry name" value="Short-chain dehydrogenase reductase"/>
    <property type="match status" value="1"/>
</dbReference>
<dbReference type="InterPro" id="IPR002347">
    <property type="entry name" value="SDR_fam"/>
</dbReference>
<reference evidence="5" key="1">
    <citation type="journal article" date="2014" name="Int. J. Syst. Evol. Microbiol.">
        <title>Complete genome sequence of Corynebacterium casei LMG S-19264T (=DSM 44701T), isolated from a smear-ripened cheese.</title>
        <authorList>
            <consortium name="US DOE Joint Genome Institute (JGI-PGF)"/>
            <person name="Walter F."/>
            <person name="Albersmeier A."/>
            <person name="Kalinowski J."/>
            <person name="Ruckert C."/>
        </authorList>
    </citation>
    <scope>NUCLEOTIDE SEQUENCE</scope>
    <source>
        <strain evidence="5">CGMCC 4.7679</strain>
    </source>
</reference>
<organism evidence="5 6">
    <name type="scientific">Amycolatopsis bartoniae</name>
    <dbReference type="NCBI Taxonomy" id="941986"/>
    <lineage>
        <taxon>Bacteria</taxon>
        <taxon>Bacillati</taxon>
        <taxon>Actinomycetota</taxon>
        <taxon>Actinomycetes</taxon>
        <taxon>Pseudonocardiales</taxon>
        <taxon>Pseudonocardiaceae</taxon>
        <taxon>Amycolatopsis</taxon>
    </lineage>
</organism>
<evidence type="ECO:0000259" key="4">
    <source>
        <dbReference type="SMART" id="SM00822"/>
    </source>
</evidence>
<dbReference type="PANTHER" id="PTHR45024">
    <property type="entry name" value="DEHYDROGENASES, SHORT CHAIN"/>
    <property type="match status" value="1"/>
</dbReference>
<gene>
    <name evidence="5" type="ORF">GCM10017566_06310</name>
</gene>
<dbReference type="OrthoDB" id="9808187at2"/>
<evidence type="ECO:0000256" key="2">
    <source>
        <dbReference type="ARBA" id="ARBA00023002"/>
    </source>
</evidence>
<dbReference type="PANTHER" id="PTHR45024:SF2">
    <property type="entry name" value="SCP2 DOMAIN-CONTAINING PROTEIN"/>
    <property type="match status" value="1"/>
</dbReference>
<evidence type="ECO:0000256" key="1">
    <source>
        <dbReference type="ARBA" id="ARBA00006484"/>
    </source>
</evidence>
<evidence type="ECO:0000256" key="3">
    <source>
        <dbReference type="RuleBase" id="RU000363"/>
    </source>
</evidence>
<comment type="similarity">
    <text evidence="1 3">Belongs to the short-chain dehydrogenases/reductases (SDR) family.</text>
</comment>
<dbReference type="RefSeq" id="WP_145934840.1">
    <property type="nucleotide sequence ID" value="NZ_BNAV01000001.1"/>
</dbReference>
<dbReference type="InterPro" id="IPR036291">
    <property type="entry name" value="NAD(P)-bd_dom_sf"/>
</dbReference>
<dbReference type="GO" id="GO:0016491">
    <property type="term" value="F:oxidoreductase activity"/>
    <property type="evidence" value="ECO:0007669"/>
    <property type="project" value="UniProtKB-KW"/>
</dbReference>
<dbReference type="PRINTS" id="PR00081">
    <property type="entry name" value="GDHRDH"/>
</dbReference>
<dbReference type="EMBL" id="BNAV01000001">
    <property type="protein sequence ID" value="GHF36026.1"/>
    <property type="molecule type" value="Genomic_DNA"/>
</dbReference>
<dbReference type="AlphaFoldDB" id="A0A8H9IQ58"/>
<feature type="domain" description="Ketoreductase" evidence="4">
    <location>
        <begin position="7"/>
        <end position="198"/>
    </location>
</feature>
<dbReference type="SUPFAM" id="SSF51735">
    <property type="entry name" value="NAD(P)-binding Rossmann-fold domains"/>
    <property type="match status" value="1"/>
</dbReference>
<dbReference type="InterPro" id="IPR051687">
    <property type="entry name" value="Peroxisomal_Beta-Oxidation"/>
</dbReference>
<proteinExistence type="inferred from homology"/>